<dbReference type="InterPro" id="IPR001480">
    <property type="entry name" value="Bulb-type_lectin_dom"/>
</dbReference>
<keyword evidence="1" id="KW-0732">Signal</keyword>
<feature type="domain" description="Bulb-type lectin" evidence="2">
    <location>
        <begin position="33"/>
        <end position="142"/>
    </location>
</feature>
<dbReference type="RefSeq" id="XP_010923255.1">
    <property type="nucleotide sequence ID" value="XM_010924953.3"/>
</dbReference>
<feature type="domain" description="Bulb-type lectin" evidence="2">
    <location>
        <begin position="162"/>
        <end position="270"/>
    </location>
</feature>
<dbReference type="Proteomes" id="UP000504607">
    <property type="component" value="Chromosome 5"/>
</dbReference>
<sequence length="270" mass="29377">MAIPSSIHKLPLLLLALSSIVSLLAPPSTANDSNVLLTGDVIPTNGQLTNGDAAFVMQGDCNLVLYNNRRGFQSNTHGNGDNCTLTLNDFGQFVIQGASGSAVWNSPLRGNYTRGNYAAVLRPDGEIAIYGPNVWSTPNYGFSSTRGATSTQLMEVPTLTPNNVLFSSQVIYDHAQLTTRDYIFIMRESCNLVLAKRSTGIIWQTGTVDGGEYCFLRLDHHGQLAIVDDQYKTVWRSQPASKDGDYVLVVQINGQAVVYGPLVWSTSYGY</sequence>
<dbReference type="OrthoDB" id="735886at2759"/>
<proteinExistence type="predicted"/>
<dbReference type="KEGG" id="egu:105046385"/>
<dbReference type="InParanoid" id="A0A6I9R9X9"/>
<feature type="signal peptide" evidence="1">
    <location>
        <begin position="1"/>
        <end position="30"/>
    </location>
</feature>
<feature type="chain" id="PRO_5027057492" evidence="1">
    <location>
        <begin position="31"/>
        <end position="270"/>
    </location>
</feature>
<evidence type="ECO:0000313" key="4">
    <source>
        <dbReference type="RefSeq" id="XP_010923255.1"/>
    </source>
</evidence>
<dbReference type="SMART" id="SM00108">
    <property type="entry name" value="B_lectin"/>
    <property type="match status" value="2"/>
</dbReference>
<gene>
    <name evidence="4" type="primary">LOC105046385</name>
</gene>
<evidence type="ECO:0000259" key="2">
    <source>
        <dbReference type="PROSITE" id="PS50927"/>
    </source>
</evidence>
<accession>A0A6I9R9X9</accession>
<reference evidence="4" key="1">
    <citation type="submission" date="2025-08" db="UniProtKB">
        <authorList>
            <consortium name="RefSeq"/>
        </authorList>
    </citation>
    <scope>IDENTIFICATION</scope>
</reference>
<dbReference type="GO" id="GO:0051707">
    <property type="term" value="P:response to other organism"/>
    <property type="evidence" value="ECO:0007669"/>
    <property type="project" value="UniProtKB-ARBA"/>
</dbReference>
<dbReference type="InterPro" id="IPR036426">
    <property type="entry name" value="Bulb-type_lectin_dom_sf"/>
</dbReference>
<organism evidence="3 4">
    <name type="scientific">Elaeis guineensis var. tenera</name>
    <name type="common">Oil palm</name>
    <dbReference type="NCBI Taxonomy" id="51953"/>
    <lineage>
        <taxon>Eukaryota</taxon>
        <taxon>Viridiplantae</taxon>
        <taxon>Streptophyta</taxon>
        <taxon>Embryophyta</taxon>
        <taxon>Tracheophyta</taxon>
        <taxon>Spermatophyta</taxon>
        <taxon>Magnoliopsida</taxon>
        <taxon>Liliopsida</taxon>
        <taxon>Arecaceae</taxon>
        <taxon>Arecoideae</taxon>
        <taxon>Cocoseae</taxon>
        <taxon>Elaeidinae</taxon>
        <taxon>Elaeis</taxon>
    </lineage>
</organism>
<dbReference type="PROSITE" id="PS50927">
    <property type="entry name" value="BULB_LECTIN"/>
    <property type="match status" value="2"/>
</dbReference>
<dbReference type="SUPFAM" id="SSF51110">
    <property type="entry name" value="alpha-D-mannose-specific plant lectins"/>
    <property type="match status" value="2"/>
</dbReference>
<name>A0A6I9R9X9_ELAGV</name>
<dbReference type="Gene3D" id="2.90.10.10">
    <property type="entry name" value="Bulb-type lectin domain"/>
    <property type="match status" value="2"/>
</dbReference>
<dbReference type="AlphaFoldDB" id="A0A6I9R9X9"/>
<protein>
    <submittedName>
        <fullName evidence="4">Mannose-specific lectin 3-like</fullName>
    </submittedName>
</protein>
<evidence type="ECO:0000256" key="1">
    <source>
        <dbReference type="SAM" id="SignalP"/>
    </source>
</evidence>
<keyword evidence="3" id="KW-1185">Reference proteome</keyword>
<evidence type="ECO:0000313" key="3">
    <source>
        <dbReference type="Proteomes" id="UP000504607"/>
    </source>
</evidence>
<dbReference type="GeneID" id="105046385"/>